<dbReference type="GO" id="GO:0030632">
    <property type="term" value="P:D-alanine biosynthetic process"/>
    <property type="evidence" value="ECO:0007669"/>
    <property type="project" value="UniProtKB-UniRule"/>
</dbReference>
<dbReference type="Pfam" id="PF01757">
    <property type="entry name" value="Acyl_transf_3"/>
    <property type="match status" value="1"/>
</dbReference>
<gene>
    <name evidence="9" type="primary">vanTG</name>
    <name evidence="9" type="ORF">CE91St55_66900</name>
</gene>
<dbReference type="Pfam" id="PF01168">
    <property type="entry name" value="Ala_racemase_N"/>
    <property type="match status" value="1"/>
</dbReference>
<proteinExistence type="inferred from homology"/>
<keyword evidence="7" id="KW-1133">Transmembrane helix</keyword>
<feature type="binding site" evidence="4 6">
    <location>
        <position position="652"/>
    </location>
    <ligand>
        <name>substrate</name>
    </ligand>
</feature>
<comment type="caution">
    <text evidence="9">The sequence shown here is derived from an EMBL/GenBank/DDBJ whole genome shotgun (WGS) entry which is preliminary data.</text>
</comment>
<evidence type="ECO:0000256" key="5">
    <source>
        <dbReference type="PIRSR" id="PIRSR600821-50"/>
    </source>
</evidence>
<organism evidence="9 10">
    <name type="scientific">Hungatella hathewayi</name>
    <dbReference type="NCBI Taxonomy" id="154046"/>
    <lineage>
        <taxon>Bacteria</taxon>
        <taxon>Bacillati</taxon>
        <taxon>Bacillota</taxon>
        <taxon>Clostridia</taxon>
        <taxon>Lachnospirales</taxon>
        <taxon>Lachnospiraceae</taxon>
        <taxon>Hungatella</taxon>
    </lineage>
</organism>
<dbReference type="GO" id="GO:0016020">
    <property type="term" value="C:membrane"/>
    <property type="evidence" value="ECO:0007669"/>
    <property type="project" value="InterPro"/>
</dbReference>
<dbReference type="HAMAP" id="MF_01201">
    <property type="entry name" value="Ala_racemase"/>
    <property type="match status" value="1"/>
</dbReference>
<evidence type="ECO:0000256" key="2">
    <source>
        <dbReference type="ARBA" id="ARBA00022898"/>
    </source>
</evidence>
<evidence type="ECO:0000256" key="6">
    <source>
        <dbReference type="PIRSR" id="PIRSR600821-52"/>
    </source>
</evidence>
<feature type="transmembrane region" description="Helical" evidence="7">
    <location>
        <begin position="118"/>
        <end position="138"/>
    </location>
</feature>
<sequence length="711" mass="80161">MGKYKNYTGIDFFRLIAAILIITIHTSPLASFSATGDFILTRIVARVAVPFFFMTSGFFLISRYSRDNDKLKKFVNKTACIYGIAILIYIPVNIYNGYFNSDNLIPNILKDLFFDGTIYHLWYLPASIFGAWIAWYLVKHFDYKRALIMSSILYLIGLFGDSYYGITEKISGLNSFYQFVFQVSDYTRNGVFFAPLFFILGGFIADTHHKISFRNSFLGCGISFALMLAEAMLLHYLDLQRHDSMYVFLLPCLYFLFHAILHFQGKRLVWMRTLSLCIYIIHPMMIIAVRLLAKVAHLQNLLIENSMLHFLMVCFTSVAVSIVATALLEDISRKNKKPVSNTDRAWIEVDLKNLAHNAKVLKKAMPPKCQLMAVVKAEAYGHRAFEISTCLEKIGVKAFAVATIDEGIRLRKYGIRGEILILGYTAIWRAAELKKYDLIQTLISYDYAIALNKQGVSIKAHLKIDTGMHRLGISSDDLTDVEKVFSLKHITVCGIYTHLCCSDSLEANDVAFTCEQINRFYSLIDALRNRGIIVPKLHIQSSYGFFNYPQLQCDYVRTGVALYGVLSSPHDETVRKLDLRPVLSLKSEVILIRSVPKGDSVGYGRTFTAQKDSRIAIIPIGYADGIPRNLSCGNGRIRIRQYIVPIIGRICMDQLAVDITEAEDIVVGDVATFIEAKAESELAAPVVADQTGSISNELLCRIGARLPVIEK</sequence>
<accession>A0AA37JNW3</accession>
<evidence type="ECO:0000313" key="9">
    <source>
        <dbReference type="EMBL" id="GKH04709.1"/>
    </source>
</evidence>
<dbReference type="Gene3D" id="3.20.20.10">
    <property type="entry name" value="Alanine racemase"/>
    <property type="match status" value="1"/>
</dbReference>
<dbReference type="Proteomes" id="UP001055091">
    <property type="component" value="Unassembled WGS sequence"/>
</dbReference>
<comment type="cofactor">
    <cofactor evidence="1 4 5">
        <name>pyridoxal 5'-phosphate</name>
        <dbReference type="ChEBI" id="CHEBI:597326"/>
    </cofactor>
</comment>
<feature type="transmembrane region" description="Helical" evidence="7">
    <location>
        <begin position="74"/>
        <end position="98"/>
    </location>
</feature>
<feature type="transmembrane region" description="Helical" evidence="7">
    <location>
        <begin position="145"/>
        <end position="166"/>
    </location>
</feature>
<feature type="transmembrane region" description="Helical" evidence="7">
    <location>
        <begin position="273"/>
        <end position="293"/>
    </location>
</feature>
<dbReference type="GO" id="GO:0016747">
    <property type="term" value="F:acyltransferase activity, transferring groups other than amino-acyl groups"/>
    <property type="evidence" value="ECO:0007669"/>
    <property type="project" value="InterPro"/>
</dbReference>
<feature type="transmembrane region" description="Helical" evidence="7">
    <location>
        <begin position="186"/>
        <end position="205"/>
    </location>
</feature>
<comment type="catalytic activity">
    <reaction evidence="4">
        <text>L-alanine = D-alanine</text>
        <dbReference type="Rhea" id="RHEA:20249"/>
        <dbReference type="ChEBI" id="CHEBI:57416"/>
        <dbReference type="ChEBI" id="CHEBI:57972"/>
        <dbReference type="EC" id="5.1.1.1"/>
    </reaction>
</comment>
<dbReference type="Pfam" id="PF00842">
    <property type="entry name" value="Ala_racemase_C"/>
    <property type="match status" value="1"/>
</dbReference>
<dbReference type="Gene3D" id="2.40.37.10">
    <property type="entry name" value="Lyase, Ornithine Decarboxylase, Chain A, domain 1"/>
    <property type="match status" value="1"/>
</dbReference>
<dbReference type="InterPro" id="IPR002656">
    <property type="entry name" value="Acyl_transf_3_dom"/>
</dbReference>
<feature type="transmembrane region" description="Helical" evidence="7">
    <location>
        <begin position="43"/>
        <end position="62"/>
    </location>
</feature>
<dbReference type="FunFam" id="3.20.20.10:FF:000002">
    <property type="entry name" value="Alanine racemase"/>
    <property type="match status" value="1"/>
</dbReference>
<dbReference type="GO" id="GO:0005829">
    <property type="term" value="C:cytosol"/>
    <property type="evidence" value="ECO:0007669"/>
    <property type="project" value="TreeGrafter"/>
</dbReference>
<dbReference type="InterPro" id="IPR029066">
    <property type="entry name" value="PLP-binding_barrel"/>
</dbReference>
<reference evidence="9" key="1">
    <citation type="submission" date="2022-01" db="EMBL/GenBank/DDBJ databases">
        <title>Novel bile acid biosynthetic pathways are enriched in the microbiome of centenarians.</title>
        <authorList>
            <person name="Sato Y."/>
            <person name="Atarashi K."/>
            <person name="Plichta R.D."/>
            <person name="Arai Y."/>
            <person name="Sasajima S."/>
            <person name="Kearney M.S."/>
            <person name="Suda W."/>
            <person name="Takeshita K."/>
            <person name="Sasaki T."/>
            <person name="Okamoto S."/>
            <person name="Skelly N.A."/>
            <person name="Okamura Y."/>
            <person name="Vlamakis H."/>
            <person name="Li Y."/>
            <person name="Tanoue T."/>
            <person name="Takei H."/>
            <person name="Nittono H."/>
            <person name="Narushima S."/>
            <person name="Irie J."/>
            <person name="Itoh H."/>
            <person name="Moriya K."/>
            <person name="Sugiura Y."/>
            <person name="Suematsu M."/>
            <person name="Moritoki N."/>
            <person name="Shibata S."/>
            <person name="Littman R.D."/>
            <person name="Fischbach A.M."/>
            <person name="Uwamino Y."/>
            <person name="Inoue T."/>
            <person name="Honda A."/>
            <person name="Hattori M."/>
            <person name="Murai T."/>
            <person name="Xavier J.R."/>
            <person name="Hirose N."/>
            <person name="Honda K."/>
        </authorList>
    </citation>
    <scope>NUCLEOTIDE SEQUENCE</scope>
    <source>
        <strain evidence="9">CE91-St55</strain>
    </source>
</reference>
<comment type="pathway">
    <text evidence="4">Amino-acid biosynthesis; D-alanine biosynthesis; D-alanine from L-alanine: step 1/1.</text>
</comment>
<dbReference type="InterPro" id="IPR011248">
    <property type="entry name" value="Serine/alanine_racemase"/>
</dbReference>
<feature type="active site" description="Proton acceptor; specific for L-alanine" evidence="4">
    <location>
        <position position="603"/>
    </location>
</feature>
<feature type="transmembrane region" description="Helical" evidence="7">
    <location>
        <begin position="243"/>
        <end position="261"/>
    </location>
</feature>
<keyword evidence="3 4" id="KW-0413">Isomerase</keyword>
<dbReference type="PIRSF" id="PIRSF036464">
    <property type="entry name" value="Ser_ala_racem"/>
    <property type="match status" value="1"/>
</dbReference>
<evidence type="ECO:0000256" key="3">
    <source>
        <dbReference type="ARBA" id="ARBA00023235"/>
    </source>
</evidence>
<evidence type="ECO:0000256" key="7">
    <source>
        <dbReference type="SAM" id="Phobius"/>
    </source>
</evidence>
<dbReference type="EC" id="5.1.1.1" evidence="4"/>
<evidence type="ECO:0000256" key="1">
    <source>
        <dbReference type="ARBA" id="ARBA00001933"/>
    </source>
</evidence>
<evidence type="ECO:0000259" key="8">
    <source>
        <dbReference type="SMART" id="SM01005"/>
    </source>
</evidence>
<dbReference type="GO" id="GO:0046677">
    <property type="term" value="P:response to antibiotic"/>
    <property type="evidence" value="ECO:0007669"/>
    <property type="project" value="InterPro"/>
</dbReference>
<dbReference type="SUPFAM" id="SSF51419">
    <property type="entry name" value="PLP-binding barrel"/>
    <property type="match status" value="1"/>
</dbReference>
<dbReference type="PANTHER" id="PTHR30511">
    <property type="entry name" value="ALANINE RACEMASE"/>
    <property type="match status" value="1"/>
</dbReference>
<feature type="active site" description="Proton acceptor; specific for D-alanine" evidence="4">
    <location>
        <position position="376"/>
    </location>
</feature>
<dbReference type="InterPro" id="IPR001608">
    <property type="entry name" value="Ala_racemase_N"/>
</dbReference>
<feature type="domain" description="Alanine racemase C-terminal" evidence="8">
    <location>
        <begin position="582"/>
        <end position="711"/>
    </location>
</feature>
<dbReference type="NCBIfam" id="NF033131">
    <property type="entry name" value="vanT-G-Cterm"/>
    <property type="match status" value="1"/>
</dbReference>
<feature type="transmembrane region" description="Helical" evidence="7">
    <location>
        <begin position="12"/>
        <end position="31"/>
    </location>
</feature>
<dbReference type="InterPro" id="IPR011079">
    <property type="entry name" value="Ala_racemase_C"/>
</dbReference>
<dbReference type="RefSeq" id="WP_244053231.1">
    <property type="nucleotide sequence ID" value="NZ_BQNJ01000003.1"/>
</dbReference>
<protein>
    <recommendedName>
        <fullName evidence="4">Alanine racemase</fullName>
        <ecNumber evidence="4">5.1.1.1</ecNumber>
    </recommendedName>
</protein>
<dbReference type="SMART" id="SM01005">
    <property type="entry name" value="Ala_racemase_C"/>
    <property type="match status" value="1"/>
</dbReference>
<comment type="similarity">
    <text evidence="4">Belongs to the alanine racemase family.</text>
</comment>
<feature type="modified residue" description="N6-(pyridoxal phosphate)lysine" evidence="4 5">
    <location>
        <position position="376"/>
    </location>
</feature>
<dbReference type="PANTHER" id="PTHR30511:SF0">
    <property type="entry name" value="ALANINE RACEMASE, CATABOLIC-RELATED"/>
    <property type="match status" value="1"/>
</dbReference>
<dbReference type="SUPFAM" id="SSF50621">
    <property type="entry name" value="Alanine racemase C-terminal domain-like"/>
    <property type="match status" value="1"/>
</dbReference>
<evidence type="ECO:0000313" key="10">
    <source>
        <dbReference type="Proteomes" id="UP001055091"/>
    </source>
</evidence>
<keyword evidence="7" id="KW-0812">Transmembrane</keyword>
<dbReference type="InterPro" id="IPR000821">
    <property type="entry name" value="Ala_racemase"/>
</dbReference>
<feature type="transmembrane region" description="Helical" evidence="7">
    <location>
        <begin position="308"/>
        <end position="328"/>
    </location>
</feature>
<name>A0AA37JNW3_9FIRM</name>
<keyword evidence="7" id="KW-0472">Membrane</keyword>
<dbReference type="GO" id="GO:0030170">
    <property type="term" value="F:pyridoxal phosphate binding"/>
    <property type="evidence" value="ECO:0007669"/>
    <property type="project" value="UniProtKB-UniRule"/>
</dbReference>
<feature type="binding site" evidence="4 6">
    <location>
        <position position="470"/>
    </location>
    <ligand>
        <name>substrate</name>
    </ligand>
</feature>
<dbReference type="NCBIfam" id="TIGR00492">
    <property type="entry name" value="alr"/>
    <property type="match status" value="1"/>
</dbReference>
<feature type="transmembrane region" description="Helical" evidence="7">
    <location>
        <begin position="217"/>
        <end position="237"/>
    </location>
</feature>
<keyword evidence="2 4" id="KW-0663">Pyridoxal phosphate</keyword>
<dbReference type="AlphaFoldDB" id="A0AA37JNW3"/>
<dbReference type="GO" id="GO:0008784">
    <property type="term" value="F:alanine racemase activity"/>
    <property type="evidence" value="ECO:0007669"/>
    <property type="project" value="UniProtKB-UniRule"/>
</dbReference>
<dbReference type="PRINTS" id="PR00992">
    <property type="entry name" value="ALARACEMASE"/>
</dbReference>
<evidence type="ECO:0000256" key="4">
    <source>
        <dbReference type="HAMAP-Rule" id="MF_01201"/>
    </source>
</evidence>
<dbReference type="InterPro" id="IPR009006">
    <property type="entry name" value="Ala_racemase/Decarboxylase_C"/>
</dbReference>
<comment type="function">
    <text evidence="4">Catalyzes the interconversion of L-alanine and D-alanine. May also act on other amino acids.</text>
</comment>
<dbReference type="EMBL" id="BQNJ01000003">
    <property type="protein sequence ID" value="GKH04709.1"/>
    <property type="molecule type" value="Genomic_DNA"/>
</dbReference>